<keyword evidence="1" id="KW-0472">Membrane</keyword>
<keyword evidence="1" id="KW-1133">Transmembrane helix</keyword>
<keyword evidence="3" id="KW-1185">Reference proteome</keyword>
<feature type="transmembrane region" description="Helical" evidence="1">
    <location>
        <begin position="43"/>
        <end position="61"/>
    </location>
</feature>
<reference evidence="2 3" key="1">
    <citation type="submission" date="2021-05" db="EMBL/GenBank/DDBJ databases">
        <title>Novel species in genus Arthrobacter.</title>
        <authorList>
            <person name="Zhang G."/>
        </authorList>
    </citation>
    <scope>NUCLEOTIDE SEQUENCE [LARGE SCALE GENOMIC DNA]</scope>
    <source>
        <strain evidence="3">zg-ZUI227</strain>
    </source>
</reference>
<evidence type="ECO:0000256" key="1">
    <source>
        <dbReference type="SAM" id="Phobius"/>
    </source>
</evidence>
<dbReference type="AlphaFoldDB" id="A0A975M5J5"/>
<name>A0A975M5J5_9MICC</name>
<dbReference type="EMBL" id="CP076022">
    <property type="protein sequence ID" value="QWC10287.1"/>
    <property type="molecule type" value="Genomic_DNA"/>
</dbReference>
<gene>
    <name evidence="2" type="ORF">KKR91_01130</name>
</gene>
<keyword evidence="1" id="KW-0812">Transmembrane</keyword>
<evidence type="ECO:0000313" key="2">
    <source>
        <dbReference type="EMBL" id="QWC10287.1"/>
    </source>
</evidence>
<dbReference type="RefSeq" id="WP_210231521.1">
    <property type="nucleotide sequence ID" value="NZ_CP076022.1"/>
</dbReference>
<proteinExistence type="predicted"/>
<dbReference type="Proteomes" id="UP000676885">
    <property type="component" value="Chromosome"/>
</dbReference>
<accession>A0A975M5J5</accession>
<organism evidence="2 3">
    <name type="scientific">Arthrobacter jiangjiafuii</name>
    <dbReference type="NCBI Taxonomy" id="2817475"/>
    <lineage>
        <taxon>Bacteria</taxon>
        <taxon>Bacillati</taxon>
        <taxon>Actinomycetota</taxon>
        <taxon>Actinomycetes</taxon>
        <taxon>Micrococcales</taxon>
        <taxon>Micrococcaceae</taxon>
        <taxon>Arthrobacter</taxon>
    </lineage>
</organism>
<dbReference type="KEGG" id="ajg:KKR91_01130"/>
<feature type="transmembrane region" description="Helical" evidence="1">
    <location>
        <begin position="12"/>
        <end position="37"/>
    </location>
</feature>
<sequence length="68" mass="6961">MTNVREVTKKKPGAGMMSAGLLLGAIGLLLVVAVFSSGGAPTLLVWVLLVVGVILAAIGFTRRAQLGR</sequence>
<protein>
    <submittedName>
        <fullName evidence="2">Uncharacterized protein</fullName>
    </submittedName>
</protein>
<evidence type="ECO:0000313" key="3">
    <source>
        <dbReference type="Proteomes" id="UP000676885"/>
    </source>
</evidence>